<dbReference type="GO" id="GO:0005840">
    <property type="term" value="C:ribosome"/>
    <property type="evidence" value="ECO:0007669"/>
    <property type="project" value="UniProtKB-KW"/>
</dbReference>
<evidence type="ECO:0000256" key="6">
    <source>
        <dbReference type="ARBA" id="ARBA00022980"/>
    </source>
</evidence>
<name>A0A2Z2L147_9FLOR</name>
<gene>
    <name evidence="10" type="primary">rpl18</name>
</gene>
<dbReference type="NCBIfam" id="TIGR00060">
    <property type="entry name" value="L18_bact"/>
    <property type="match status" value="1"/>
</dbReference>
<dbReference type="AlphaFoldDB" id="A0A2Z2L147"/>
<dbReference type="Pfam" id="PF00861">
    <property type="entry name" value="Ribosomal_L18p"/>
    <property type="match status" value="1"/>
</dbReference>
<evidence type="ECO:0000256" key="4">
    <source>
        <dbReference type="ARBA" id="ARBA00022730"/>
    </source>
</evidence>
<protein>
    <recommendedName>
        <fullName evidence="8">Large ribosomal subunit protein uL18c</fullName>
    </recommendedName>
    <alternativeName>
        <fullName evidence="9">50S ribosomal protein L18, chloroplastic</fullName>
    </alternativeName>
</protein>
<keyword evidence="5" id="KW-0694">RNA-binding</keyword>
<dbReference type="SUPFAM" id="SSF53137">
    <property type="entry name" value="Translational machinery components"/>
    <property type="match status" value="1"/>
</dbReference>
<comment type="subunit">
    <text evidence="3">Part of the 50S ribosomal subunit; contacts the 5S rRNA.</text>
</comment>
<comment type="similarity">
    <text evidence="2">Belongs to the universal ribosomal protein uL18 family.</text>
</comment>
<dbReference type="GO" id="GO:0003735">
    <property type="term" value="F:structural constituent of ribosome"/>
    <property type="evidence" value="ECO:0007669"/>
    <property type="project" value="InterPro"/>
</dbReference>
<keyword evidence="7" id="KW-0687">Ribonucleoprotein</keyword>
<evidence type="ECO:0000256" key="9">
    <source>
        <dbReference type="ARBA" id="ARBA00035346"/>
    </source>
</evidence>
<keyword evidence="4" id="KW-0699">rRNA-binding</keyword>
<dbReference type="GO" id="GO:1990904">
    <property type="term" value="C:ribonucleoprotein complex"/>
    <property type="evidence" value="ECO:0007669"/>
    <property type="project" value="UniProtKB-KW"/>
</dbReference>
<evidence type="ECO:0000256" key="5">
    <source>
        <dbReference type="ARBA" id="ARBA00022884"/>
    </source>
</evidence>
<keyword evidence="6 10" id="KW-0689">Ribosomal protein</keyword>
<evidence type="ECO:0000256" key="3">
    <source>
        <dbReference type="ARBA" id="ARBA00011505"/>
    </source>
</evidence>
<evidence type="ECO:0000256" key="8">
    <source>
        <dbReference type="ARBA" id="ARBA00035303"/>
    </source>
</evidence>
<dbReference type="InterPro" id="IPR004389">
    <property type="entry name" value="Ribosomal_uL18_bac-type"/>
</dbReference>
<reference evidence="10" key="1">
    <citation type="submission" date="2016-11" db="EMBL/GenBank/DDBJ databases">
        <title>Complete organellar and ribosomal genomic analysis of the lectotype specimen of the reef forming species Porolithon onkodes (Heydrich) Foslie.</title>
        <authorList>
            <person name="Hughey J.R."/>
            <person name="Gabrielson P.W."/>
        </authorList>
    </citation>
    <scope>NUCLEOTIDE SEQUENCE</scope>
</reference>
<dbReference type="PANTHER" id="PTHR12899">
    <property type="entry name" value="39S RIBOSOMAL PROTEIN L18, MITOCHONDRIAL"/>
    <property type="match status" value="1"/>
</dbReference>
<dbReference type="CDD" id="cd00432">
    <property type="entry name" value="Ribosomal_L18_L5e"/>
    <property type="match status" value="1"/>
</dbReference>
<evidence type="ECO:0000256" key="2">
    <source>
        <dbReference type="ARBA" id="ARBA00007116"/>
    </source>
</evidence>
<dbReference type="Gene3D" id="3.30.420.100">
    <property type="match status" value="1"/>
</dbReference>
<dbReference type="PANTHER" id="PTHR12899:SF3">
    <property type="entry name" value="LARGE RIBOSOMAL SUBUNIT PROTEIN UL18M"/>
    <property type="match status" value="1"/>
</dbReference>
<evidence type="ECO:0000313" key="10">
    <source>
        <dbReference type="EMBL" id="ASB29704.1"/>
    </source>
</evidence>
<proteinExistence type="inferred from homology"/>
<dbReference type="RefSeq" id="YP_009502102.1">
    <property type="nucleotide sequence ID" value="NC_038144.1"/>
</dbReference>
<accession>A0A2Z2L147</accession>
<organism evidence="10">
    <name type="scientific">Porolithon onkodes</name>
    <dbReference type="NCBI Taxonomy" id="231751"/>
    <lineage>
        <taxon>Eukaryota</taxon>
        <taxon>Rhodophyta</taxon>
        <taxon>Florideophyceae</taxon>
        <taxon>Corallinophycidae</taxon>
        <taxon>Corallinales</taxon>
        <taxon>Porolithaceae</taxon>
        <taxon>Porolithon</taxon>
    </lineage>
</organism>
<evidence type="ECO:0000256" key="1">
    <source>
        <dbReference type="ARBA" id="ARBA00003898"/>
    </source>
</evidence>
<dbReference type="EMBL" id="KY212106">
    <property type="protein sequence ID" value="ASB29704.1"/>
    <property type="molecule type" value="Genomic_DNA"/>
</dbReference>
<dbReference type="GO" id="GO:0006412">
    <property type="term" value="P:translation"/>
    <property type="evidence" value="ECO:0007669"/>
    <property type="project" value="InterPro"/>
</dbReference>
<evidence type="ECO:0000256" key="7">
    <source>
        <dbReference type="ARBA" id="ARBA00023274"/>
    </source>
</evidence>
<keyword evidence="10" id="KW-0934">Plastid</keyword>
<geneLocation type="plastid" evidence="10"/>
<dbReference type="GeneID" id="37507623"/>
<comment type="function">
    <text evidence="1">Binds 5S rRNA, forms part of the central protuberance of the 50S subunit.</text>
</comment>
<dbReference type="HAMAP" id="MF_01337_B">
    <property type="entry name" value="Ribosomal_uL18_B"/>
    <property type="match status" value="1"/>
</dbReference>
<sequence>MKKRTPKKRTRPRLHVFKSNKHIYAQVIDDKEHTTVTTSSSICPKLKLHIKSPRTCKTAELVGKDIAHKLKDKGIDKIVFDRSKNIYHGRIKALAEATRQEGIQF</sequence>
<dbReference type="GO" id="GO:0008097">
    <property type="term" value="F:5S rRNA binding"/>
    <property type="evidence" value="ECO:0007669"/>
    <property type="project" value="TreeGrafter"/>
</dbReference>
<dbReference type="InterPro" id="IPR057268">
    <property type="entry name" value="Ribosomal_L18"/>
</dbReference>
<dbReference type="GO" id="GO:0005737">
    <property type="term" value="C:cytoplasm"/>
    <property type="evidence" value="ECO:0007669"/>
    <property type="project" value="UniProtKB-ARBA"/>
</dbReference>
<dbReference type="InterPro" id="IPR005484">
    <property type="entry name" value="Ribosomal_uL18_bac/plant/anim"/>
</dbReference>